<dbReference type="VEuPathDB" id="PlasmoDB:PRG01_0821500"/>
<evidence type="ECO:0000313" key="2">
    <source>
        <dbReference type="EMBL" id="KYN99273.1"/>
    </source>
</evidence>
<comment type="caution">
    <text evidence="2">The sequence shown here is derived from an EMBL/GenBank/DDBJ whole genome shotgun (WGS) entry which is preliminary data.</text>
</comment>
<dbReference type="AlphaFoldDB" id="A0A151LJX5"/>
<keyword evidence="1" id="KW-0472">Membrane</keyword>
<dbReference type="GeneID" id="24530721"/>
<feature type="non-terminal residue" evidence="2">
    <location>
        <position position="66"/>
    </location>
</feature>
<evidence type="ECO:0000256" key="1">
    <source>
        <dbReference type="SAM" id="Phobius"/>
    </source>
</evidence>
<keyword evidence="1" id="KW-0812">Transmembrane</keyword>
<dbReference type="KEGG" id="prei:PRSY57_0817900"/>
<proteinExistence type="predicted"/>
<dbReference type="RefSeq" id="XP_019970575.1">
    <property type="nucleotide sequence ID" value="XM_020114734.1"/>
</dbReference>
<feature type="transmembrane region" description="Helical" evidence="1">
    <location>
        <begin position="6"/>
        <end position="27"/>
    </location>
</feature>
<name>A0A151LJX5_PLARE</name>
<sequence length="66" mass="7878">MRIIKYIFFAFIILVLFVCALNTYIYLKQDSFIFSNEFPTVEEKNQTLGENYEIVTLTTKDNHKFT</sequence>
<accession>A0A151LJX5</accession>
<organism evidence="2 3">
    <name type="scientific">Plasmodium reichenowi</name>
    <dbReference type="NCBI Taxonomy" id="5854"/>
    <lineage>
        <taxon>Eukaryota</taxon>
        <taxon>Sar</taxon>
        <taxon>Alveolata</taxon>
        <taxon>Apicomplexa</taxon>
        <taxon>Aconoidasida</taxon>
        <taxon>Haemosporida</taxon>
        <taxon>Plasmodiidae</taxon>
        <taxon>Plasmodium</taxon>
        <taxon>Plasmodium (Laverania)</taxon>
    </lineage>
</organism>
<dbReference type="EMBL" id="LVLA01000009">
    <property type="protein sequence ID" value="KYN99273.1"/>
    <property type="molecule type" value="Genomic_DNA"/>
</dbReference>
<evidence type="ECO:0000313" key="3">
    <source>
        <dbReference type="Proteomes" id="UP000076359"/>
    </source>
</evidence>
<dbReference type="VEuPathDB" id="PlasmoDB:PRCDC_0817900"/>
<protein>
    <submittedName>
        <fullName evidence="2">Uncharacterized protein</fullName>
    </submittedName>
</protein>
<gene>
    <name evidence="2" type="ORF">PRSY57_0817900</name>
</gene>
<dbReference type="Proteomes" id="UP000076359">
    <property type="component" value="Chromosome 8"/>
</dbReference>
<reference evidence="2 3" key="1">
    <citation type="journal article" date="2016" name="Nat. Commun.">
        <title>Genomes of cryptic chimpanzee Plasmodium species reveal key evolutionary events leading to human malaria.</title>
        <authorList>
            <person name="Sundararaman S.A."/>
            <person name="Plenderleith L.J."/>
            <person name="Liu W."/>
            <person name="Loy D.E."/>
            <person name="Learn G.H."/>
            <person name="Li Y."/>
            <person name="Shaw K.S."/>
            <person name="Ayouba A."/>
            <person name="Peeters M."/>
            <person name="Speede S."/>
            <person name="Shaw G.M."/>
            <person name="Bushman F.D."/>
            <person name="Brisson D."/>
            <person name="Rayner J.C."/>
            <person name="Sharp P.M."/>
            <person name="Hahn B.H."/>
        </authorList>
    </citation>
    <scope>NUCLEOTIDE SEQUENCE [LARGE SCALE GENOMIC DNA]</scope>
    <source>
        <strain evidence="2 3">SY57</strain>
    </source>
</reference>
<keyword evidence="1" id="KW-1133">Transmembrane helix</keyword>